<gene>
    <name evidence="1" type="ORF">MLD38_003205</name>
</gene>
<comment type="caution">
    <text evidence="1">The sequence shown here is derived from an EMBL/GenBank/DDBJ whole genome shotgun (WGS) entry which is preliminary data.</text>
</comment>
<dbReference type="Proteomes" id="UP001057402">
    <property type="component" value="Chromosome 2"/>
</dbReference>
<accession>A0ACB9SAE0</accession>
<keyword evidence="2" id="KW-1185">Reference proteome</keyword>
<protein>
    <submittedName>
        <fullName evidence="1">Uncharacterized protein</fullName>
    </submittedName>
</protein>
<name>A0ACB9SAE0_9MYRT</name>
<reference evidence="2" key="1">
    <citation type="journal article" date="2023" name="Front. Plant Sci.">
        <title>Chromosomal-level genome assembly of Melastoma candidum provides insights into trichome evolution.</title>
        <authorList>
            <person name="Zhong Y."/>
            <person name="Wu W."/>
            <person name="Sun C."/>
            <person name="Zou P."/>
            <person name="Liu Y."/>
            <person name="Dai S."/>
            <person name="Zhou R."/>
        </authorList>
    </citation>
    <scope>NUCLEOTIDE SEQUENCE [LARGE SCALE GENOMIC DNA]</scope>
</reference>
<organism evidence="1 2">
    <name type="scientific">Melastoma candidum</name>
    <dbReference type="NCBI Taxonomy" id="119954"/>
    <lineage>
        <taxon>Eukaryota</taxon>
        <taxon>Viridiplantae</taxon>
        <taxon>Streptophyta</taxon>
        <taxon>Embryophyta</taxon>
        <taxon>Tracheophyta</taxon>
        <taxon>Spermatophyta</taxon>
        <taxon>Magnoliopsida</taxon>
        <taxon>eudicotyledons</taxon>
        <taxon>Gunneridae</taxon>
        <taxon>Pentapetalae</taxon>
        <taxon>rosids</taxon>
        <taxon>malvids</taxon>
        <taxon>Myrtales</taxon>
        <taxon>Melastomataceae</taxon>
        <taxon>Melastomatoideae</taxon>
        <taxon>Melastomateae</taxon>
        <taxon>Melastoma</taxon>
    </lineage>
</organism>
<evidence type="ECO:0000313" key="1">
    <source>
        <dbReference type="EMBL" id="KAI4385147.1"/>
    </source>
</evidence>
<proteinExistence type="predicted"/>
<evidence type="ECO:0000313" key="2">
    <source>
        <dbReference type="Proteomes" id="UP001057402"/>
    </source>
</evidence>
<dbReference type="EMBL" id="CM042881">
    <property type="protein sequence ID" value="KAI4385147.1"/>
    <property type="molecule type" value="Genomic_DNA"/>
</dbReference>
<sequence>MNTVELVFVPAPGMGHLPPTLEMASRLAAREPSISVNVLVMRLPSDTKIDLYAQSLASTLHPRVKISYLPRHDDVVGNNAFESLFNLIESHKPDVANAVQDLKHVSAFVVDITCTAMMDVATSIGVPSCVFSPSSASLLGFICYMVELRDRHGVDVTNYGDSDDKLDFPAFLNPLPVTAVPQVFLTRETTDMGLETSRKCRDAKGLLINTFWELERIPLKYLSDLKLPPVYPVGPIVRLNGATSSTVSSNSSNTEILEWLDNQPRLSVVFVCFGSIGSFGEDQVKEIAAALESAGYRFLWSLKPLPHEASFRVRDDYATFEGILPEGFLGRTAEVGRVMGWVPQAEILSHPSVGGFVSHCGWNSILESIWSGVPIAAWPLFAEQQLNAFHMVAELGLATEIKMDYWADFEVGGRRMLIPANEIEKAIRELMKEDSEQRKKVKEMSEIGKEALKEGVGSSYLSLGQFIHDILQ</sequence>